<dbReference type="PROSITE" id="PS51371">
    <property type="entry name" value="CBS"/>
    <property type="match status" value="2"/>
</dbReference>
<evidence type="ECO:0000313" key="16">
    <source>
        <dbReference type="EMBL" id="HGU42080.1"/>
    </source>
</evidence>
<dbReference type="PANTHER" id="PTHR47788:SF1">
    <property type="entry name" value="A-ADDING TRNA NUCLEOTIDYLTRANSFERASE"/>
    <property type="match status" value="1"/>
</dbReference>
<dbReference type="InterPro" id="IPR043519">
    <property type="entry name" value="NT_sf"/>
</dbReference>
<dbReference type="EMBL" id="DSZT01000127">
    <property type="protein sequence ID" value="HGU42080.1"/>
    <property type="molecule type" value="Genomic_DNA"/>
</dbReference>
<dbReference type="SUPFAM" id="SSF81301">
    <property type="entry name" value="Nucleotidyltransferase"/>
    <property type="match status" value="1"/>
</dbReference>
<keyword evidence="3" id="KW-0820">tRNA-binding</keyword>
<evidence type="ECO:0000256" key="2">
    <source>
        <dbReference type="ARBA" id="ARBA00007265"/>
    </source>
</evidence>
<keyword evidence="10 12" id="KW-0694">RNA-binding</keyword>
<name>A0A172T1B8_FERPE</name>
<dbReference type="Gene3D" id="1.10.3090.10">
    <property type="entry name" value="cca-adding enzyme, domain 2"/>
    <property type="match status" value="1"/>
</dbReference>
<dbReference type="Proteomes" id="UP000077096">
    <property type="component" value="Chromosome"/>
</dbReference>
<dbReference type="GO" id="GO:0008033">
    <property type="term" value="P:tRNA processing"/>
    <property type="evidence" value="ECO:0007669"/>
    <property type="project" value="UniProtKB-KW"/>
</dbReference>
<proteinExistence type="inferred from homology"/>
<dbReference type="EMBL" id="DTBH01000088">
    <property type="protein sequence ID" value="HGQ77070.1"/>
    <property type="molecule type" value="Genomic_DNA"/>
</dbReference>
<dbReference type="Pfam" id="PF01743">
    <property type="entry name" value="PolyA_pol"/>
    <property type="match status" value="1"/>
</dbReference>
<reference evidence="14 17" key="1">
    <citation type="submission" date="2014-08" db="EMBL/GenBank/DDBJ databases">
        <title>Fervidobacterium pennivorans DYC genome.</title>
        <authorList>
            <person name="Wushke S."/>
        </authorList>
    </citation>
    <scope>NUCLEOTIDE SEQUENCE [LARGE SCALE GENOMIC DNA]</scope>
    <source>
        <strain evidence="14 17">DYC</strain>
    </source>
</reference>
<dbReference type="InterPro" id="IPR052390">
    <property type="entry name" value="tRNA_nt/polyA_polymerase"/>
</dbReference>
<evidence type="ECO:0000313" key="17">
    <source>
        <dbReference type="Proteomes" id="UP000077096"/>
    </source>
</evidence>
<feature type="domain" description="CBS" evidence="13">
    <location>
        <begin position="326"/>
        <end position="384"/>
    </location>
</feature>
<reference evidence="15" key="2">
    <citation type="journal article" date="2020" name="mSystems">
        <title>Genome- and Community-Level Interaction Insights into Carbon Utilization and Element Cycling Functions of Hydrothermarchaeota in Hydrothermal Sediment.</title>
        <authorList>
            <person name="Zhou Z."/>
            <person name="Liu Y."/>
            <person name="Xu W."/>
            <person name="Pan J."/>
            <person name="Luo Z.H."/>
            <person name="Li M."/>
        </authorList>
    </citation>
    <scope>NUCLEOTIDE SEQUENCE [LARGE SCALE GENOMIC DNA]</scope>
    <source>
        <strain evidence="16">SpSt-604</strain>
        <strain evidence="15">SpSt-640</strain>
    </source>
</reference>
<evidence type="ECO:0000256" key="3">
    <source>
        <dbReference type="ARBA" id="ARBA00022555"/>
    </source>
</evidence>
<keyword evidence="7" id="KW-0479">Metal-binding</keyword>
<sequence length="891" mass="101757">MKVITTHNNPDFDGFASCVGMKKLHPDFEIVISGVPMQNLKEYLRLYEDAFPYLTSEQIAKVEEGIEELIIVDTPGLERIGDEIKRKLKPGAKITIVDHHPDIRSDEDSESTVNNAAYNVTKIIQQSGAATSIVTKMMKERGIKPNKMESTLLGIGIYEDTGSLLFSSTTLDDIDAIRYLFEHGLEVEIVAEYVKFDLTIDQKLLLQNLLQNTQVYTIDNHVITITYAETEKFIGGLSAVVAKYWYAQEPETLITVVRMGKKVFIVGRTKSPDVDIRGLVSEFGGGGHRQAASATLSMVAVEEVIHKVLSLLPKYISSGLKAKDIMSSPVRTALAFETIEQVNKIMEVTGHNGIPIVEGDRLVGIVTKKTIEKAINHGLGKRPVKSVMTSKLITAKTDTPVSTLKKLMIEHDVGRIPILDENNILVGIVTRSDIIRASQKQLVQTSQEHEPSFNFKNITEIIYERLDRRIINLLRLIGVYGNEIKMPVYVVGGFVRDLLLNIPNYDIDVVVEGNGIEFAKYVGKQLDAIVVPYEKFYTATLVFKDGFKIDVATARTEYYEKPGELPQVDVSTIKKDLYRRDFTINAMAIKLNPNEFGVLYDFFNCQKDLEEGIIRILHNLSFIEDPTRMIRAVRFESRYNFKIEEHTLEILKRNLEANYLERVSGARIRQEIEKILEERQPLIAIRRLAELGILKHIFPKTYYTPTMDEKLERVFRFLPLVKQRYQNISDFYAISTVLLEFYDKETLDFMRNRYGYPKKFIESLKFTENMMLPLKSMIESQLSFSDIYKVIGKGNPYIFIHLSAYLDDEGQQYLLRYIDAILNTKLEKVTGKYVMEKFNLKSGPVINEILETLYAMKLDNPNLDEILTVEKIFEETQNKINKAEVSENTNR</sequence>
<dbReference type="Pfam" id="PF12627">
    <property type="entry name" value="PolyA_pol_RNAbd"/>
    <property type="match status" value="1"/>
</dbReference>
<dbReference type="EMBL" id="CP011393">
    <property type="protein sequence ID" value="ANE40633.1"/>
    <property type="molecule type" value="Genomic_DNA"/>
</dbReference>
<dbReference type="Gene3D" id="3.90.1640.10">
    <property type="entry name" value="inorganic pyrophosphatase (n-terminal core)"/>
    <property type="match status" value="1"/>
</dbReference>
<evidence type="ECO:0000256" key="10">
    <source>
        <dbReference type="ARBA" id="ARBA00022884"/>
    </source>
</evidence>
<dbReference type="Gene3D" id="3.30.460.10">
    <property type="entry name" value="Beta Polymerase, domain 2"/>
    <property type="match status" value="1"/>
</dbReference>
<gene>
    <name evidence="16" type="ORF">ENT72_04070</name>
    <name evidence="15" type="ORF">ENU12_03970</name>
    <name evidence="14" type="ORF">JM64_00270</name>
</gene>
<keyword evidence="11" id="KW-0129">CBS domain</keyword>
<dbReference type="GO" id="GO:0000049">
    <property type="term" value="F:tRNA binding"/>
    <property type="evidence" value="ECO:0007669"/>
    <property type="project" value="UniProtKB-KW"/>
</dbReference>
<organism evidence="14 17">
    <name type="scientific">Fervidobacterium pennivorans</name>
    <dbReference type="NCBI Taxonomy" id="93466"/>
    <lineage>
        <taxon>Bacteria</taxon>
        <taxon>Thermotogati</taxon>
        <taxon>Thermotogota</taxon>
        <taxon>Thermotogae</taxon>
        <taxon>Thermotogales</taxon>
        <taxon>Fervidobacteriaceae</taxon>
        <taxon>Fervidobacterium</taxon>
    </lineage>
</organism>
<dbReference type="SUPFAM" id="SSF81891">
    <property type="entry name" value="Poly A polymerase C-terminal region-like"/>
    <property type="match status" value="1"/>
</dbReference>
<keyword evidence="6" id="KW-0548">Nucleotidyltransferase</keyword>
<evidence type="ECO:0000256" key="1">
    <source>
        <dbReference type="ARBA" id="ARBA00001946"/>
    </source>
</evidence>
<dbReference type="Pfam" id="PF01368">
    <property type="entry name" value="DHH"/>
    <property type="match status" value="1"/>
</dbReference>
<dbReference type="GO" id="GO:0046872">
    <property type="term" value="F:metal ion binding"/>
    <property type="evidence" value="ECO:0007669"/>
    <property type="project" value="UniProtKB-KW"/>
</dbReference>
<keyword evidence="5" id="KW-0819">tRNA processing</keyword>
<dbReference type="OrthoDB" id="9805698at2"/>
<dbReference type="KEGG" id="fng:JM64_00270"/>
<dbReference type="SUPFAM" id="SSF64182">
    <property type="entry name" value="DHH phosphoesterases"/>
    <property type="match status" value="1"/>
</dbReference>
<dbReference type="InterPro" id="IPR046342">
    <property type="entry name" value="CBS_dom_sf"/>
</dbReference>
<comment type="similarity">
    <text evidence="2 12">Belongs to the tRNA nucleotidyltransferase/poly(A) polymerase family.</text>
</comment>
<evidence type="ECO:0000313" key="14">
    <source>
        <dbReference type="EMBL" id="ANE40633.1"/>
    </source>
</evidence>
<dbReference type="InterPro" id="IPR038763">
    <property type="entry name" value="DHH_sf"/>
</dbReference>
<dbReference type="AlphaFoldDB" id="A0A172T1B8"/>
<evidence type="ECO:0000256" key="4">
    <source>
        <dbReference type="ARBA" id="ARBA00022679"/>
    </source>
</evidence>
<dbReference type="CDD" id="cd04595">
    <property type="entry name" value="CBS_pair_DHH_polyA_Pol_assoc"/>
    <property type="match status" value="1"/>
</dbReference>
<dbReference type="InterPro" id="IPR002646">
    <property type="entry name" value="PolA_pol_head_dom"/>
</dbReference>
<dbReference type="CDD" id="cd05398">
    <property type="entry name" value="NT_ClassII-CCAase"/>
    <property type="match status" value="1"/>
</dbReference>
<evidence type="ECO:0000259" key="13">
    <source>
        <dbReference type="PROSITE" id="PS51371"/>
    </source>
</evidence>
<protein>
    <submittedName>
        <fullName evidence="15">CBS domain-containing protein</fullName>
    </submittedName>
    <submittedName>
        <fullName evidence="14">tRNA nucleotidyltransferase</fullName>
    </submittedName>
</protein>
<dbReference type="Gene3D" id="3.10.580.10">
    <property type="entry name" value="CBS-domain"/>
    <property type="match status" value="1"/>
</dbReference>
<dbReference type="InterPro" id="IPR000644">
    <property type="entry name" value="CBS_dom"/>
</dbReference>
<dbReference type="PANTHER" id="PTHR47788">
    <property type="entry name" value="POLYA POLYMERASE"/>
    <property type="match status" value="1"/>
</dbReference>
<dbReference type="GO" id="GO:0000166">
    <property type="term" value="F:nucleotide binding"/>
    <property type="evidence" value="ECO:0007669"/>
    <property type="project" value="UniProtKB-KW"/>
</dbReference>
<keyword evidence="4 12" id="KW-0808">Transferase</keyword>
<dbReference type="InterPro" id="IPR001667">
    <property type="entry name" value="DDH_dom"/>
</dbReference>
<accession>A0A172T1B8</accession>
<evidence type="ECO:0000256" key="12">
    <source>
        <dbReference type="RuleBase" id="RU003953"/>
    </source>
</evidence>
<comment type="cofactor">
    <cofactor evidence="1">
        <name>Mg(2+)</name>
        <dbReference type="ChEBI" id="CHEBI:18420"/>
    </cofactor>
</comment>
<dbReference type="SUPFAM" id="SSF54631">
    <property type="entry name" value="CBS-domain pair"/>
    <property type="match status" value="1"/>
</dbReference>
<feature type="domain" description="CBS" evidence="13">
    <location>
        <begin position="388"/>
        <end position="445"/>
    </location>
</feature>
<evidence type="ECO:0000313" key="15">
    <source>
        <dbReference type="EMBL" id="HGQ77070.1"/>
    </source>
</evidence>
<dbReference type="SMART" id="SM00116">
    <property type="entry name" value="CBS"/>
    <property type="match status" value="2"/>
</dbReference>
<evidence type="ECO:0000256" key="5">
    <source>
        <dbReference type="ARBA" id="ARBA00022694"/>
    </source>
</evidence>
<dbReference type="InterPro" id="IPR032828">
    <property type="entry name" value="PolyA_RNA-bd"/>
</dbReference>
<evidence type="ECO:0000256" key="7">
    <source>
        <dbReference type="ARBA" id="ARBA00022723"/>
    </source>
</evidence>
<dbReference type="Pfam" id="PF00571">
    <property type="entry name" value="CBS"/>
    <property type="match status" value="2"/>
</dbReference>
<evidence type="ECO:0000256" key="9">
    <source>
        <dbReference type="ARBA" id="ARBA00022842"/>
    </source>
</evidence>
<evidence type="ECO:0000256" key="8">
    <source>
        <dbReference type="ARBA" id="ARBA00022741"/>
    </source>
</evidence>
<evidence type="ECO:0000256" key="11">
    <source>
        <dbReference type="PROSITE-ProRule" id="PRU00703"/>
    </source>
</evidence>
<keyword evidence="8" id="KW-0547">Nucleotide-binding</keyword>
<keyword evidence="9" id="KW-0460">Magnesium</keyword>
<dbReference type="PATRIC" id="fig|93466.3.peg.51"/>
<evidence type="ECO:0000256" key="6">
    <source>
        <dbReference type="ARBA" id="ARBA00022695"/>
    </source>
</evidence>
<dbReference type="Gene3D" id="3.10.310.30">
    <property type="match status" value="1"/>
</dbReference>
<dbReference type="GO" id="GO:0016779">
    <property type="term" value="F:nucleotidyltransferase activity"/>
    <property type="evidence" value="ECO:0007669"/>
    <property type="project" value="UniProtKB-KW"/>
</dbReference>